<accession>A0ACD0P7E4</accession>
<gene>
    <name evidence="1" type="ORF">IE53DRAFT_383485</name>
</gene>
<keyword evidence="2" id="KW-1185">Reference proteome</keyword>
<sequence length="373" mass="39675">MTKSTILPLALSGLLALQPWLASAATWNQTSSFYGQDFYKWDFFNQTDPTNGLVRYLPLANAKYANLTYAEGNTFVMKVDTVEQALDGRQSIRISSPDSYSDGVYVLNVSHVPLGCSTWPAFWTVTENLDNWPVGGEIDIMENANDEFASNLVSLHTKSSCTIPSSISDQTGMVAYTNCSAYTPENTGCRVEMNGTSTPTWGTKLNMAGGGVIAMERAMGSTGSGVRVWYWANDQATLPSDLKSGSSSVDPSTWGTPAVHFDVADNCHSDFGPHKITFDITLCGDWAAQSYISSGCAATYGACSSQVAYNGSSYSEAYWEIQGLRVFATGGGNDNSAKSPNTHIATTSGSAKVSPFLVGLGTAILGLAAATLA</sequence>
<evidence type="ECO:0000313" key="2">
    <source>
        <dbReference type="Proteomes" id="UP000245626"/>
    </source>
</evidence>
<dbReference type="EMBL" id="KZ819702">
    <property type="protein sequence ID" value="PWN53959.1"/>
    <property type="molecule type" value="Genomic_DNA"/>
</dbReference>
<proteinExistence type="predicted"/>
<protein>
    <submittedName>
        <fullName evidence="1">Uncharacterized protein</fullName>
    </submittedName>
</protein>
<reference evidence="1 2" key="1">
    <citation type="journal article" date="2018" name="Mol. Biol. Evol.">
        <title>Broad Genomic Sampling Reveals a Smut Pathogenic Ancestry of the Fungal Clade Ustilaginomycotina.</title>
        <authorList>
            <person name="Kijpornyongpan T."/>
            <person name="Mondo S.J."/>
            <person name="Barry K."/>
            <person name="Sandor L."/>
            <person name="Lee J."/>
            <person name="Lipzen A."/>
            <person name="Pangilinan J."/>
            <person name="LaButti K."/>
            <person name="Hainaut M."/>
            <person name="Henrissat B."/>
            <person name="Grigoriev I.V."/>
            <person name="Spatafora J.W."/>
            <person name="Aime M.C."/>
        </authorList>
    </citation>
    <scope>NUCLEOTIDE SEQUENCE [LARGE SCALE GENOMIC DNA]</scope>
    <source>
        <strain evidence="1 2">SA 807</strain>
    </source>
</reference>
<name>A0ACD0P7E4_9BASI</name>
<dbReference type="Proteomes" id="UP000245626">
    <property type="component" value="Unassembled WGS sequence"/>
</dbReference>
<evidence type="ECO:0000313" key="1">
    <source>
        <dbReference type="EMBL" id="PWN53959.1"/>
    </source>
</evidence>
<organism evidence="1 2">
    <name type="scientific">Violaceomyces palustris</name>
    <dbReference type="NCBI Taxonomy" id="1673888"/>
    <lineage>
        <taxon>Eukaryota</taxon>
        <taxon>Fungi</taxon>
        <taxon>Dikarya</taxon>
        <taxon>Basidiomycota</taxon>
        <taxon>Ustilaginomycotina</taxon>
        <taxon>Ustilaginomycetes</taxon>
        <taxon>Violaceomycetales</taxon>
        <taxon>Violaceomycetaceae</taxon>
        <taxon>Violaceomyces</taxon>
    </lineage>
</organism>